<evidence type="ECO:0000313" key="3">
    <source>
        <dbReference type="EMBL" id="KAB4450612.1"/>
    </source>
</evidence>
<dbReference type="EMBL" id="WCRY01000004">
    <property type="protein sequence ID" value="KAB4485018.1"/>
    <property type="molecule type" value="Genomic_DNA"/>
</dbReference>
<dbReference type="EMBL" id="WCRS01000013">
    <property type="protein sequence ID" value="KAB4471691.1"/>
    <property type="molecule type" value="Genomic_DNA"/>
</dbReference>
<name>A0A0P0FK13_BACT4</name>
<protein>
    <recommendedName>
        <fullName evidence="19">Transmembrane protein</fullName>
    </recommendedName>
</protein>
<dbReference type="RefSeq" id="WP_008762313.1">
    <property type="nucleotide sequence ID" value="NZ_AP022660.1"/>
</dbReference>
<dbReference type="Proteomes" id="UP000460317">
    <property type="component" value="Unassembled WGS sequence"/>
</dbReference>
<evidence type="ECO:0000313" key="11">
    <source>
        <dbReference type="EMBL" id="UYU92547.1"/>
    </source>
</evidence>
<dbReference type="Proteomes" id="UP000436858">
    <property type="component" value="Unassembled WGS sequence"/>
</dbReference>
<evidence type="ECO:0000313" key="18">
    <source>
        <dbReference type="Proteomes" id="UP001156218"/>
    </source>
</evidence>
<feature type="transmembrane region" description="Helical" evidence="1">
    <location>
        <begin position="117"/>
        <end position="138"/>
    </location>
</feature>
<dbReference type="Proteomes" id="UP001156218">
    <property type="component" value="Chromosome"/>
</dbReference>
<keyword evidence="1" id="KW-0472">Membrane</keyword>
<evidence type="ECO:0000313" key="4">
    <source>
        <dbReference type="EMBL" id="KAB4451111.1"/>
    </source>
</evidence>
<dbReference type="EMBL" id="JAHYQA010000011">
    <property type="protein sequence ID" value="MCE9239091.1"/>
    <property type="molecule type" value="Genomic_DNA"/>
</dbReference>
<dbReference type="EMBL" id="CP083685">
    <property type="protein sequence ID" value="UYU92547.1"/>
    <property type="molecule type" value="Genomic_DNA"/>
</dbReference>
<reference evidence="7" key="4">
    <citation type="submission" date="2021-07" db="EMBL/GenBank/DDBJ databases">
        <title>Comparative genomics of Bacteroides fragilis group isolates reveals species-dependent resistance mechanisms and validates clinical tools for resistance prediction.</title>
        <authorList>
            <person name="Wallace M.J."/>
            <person name="Jean S."/>
            <person name="Wallace M.A."/>
            <person name="Carey-Ann B.D."/>
            <person name="Dantas G."/>
        </authorList>
    </citation>
    <scope>NUCLEOTIDE SEQUENCE</scope>
    <source>
        <strain evidence="7">BJH_160</strain>
    </source>
</reference>
<dbReference type="GeneID" id="60927445"/>
<dbReference type="EMBL" id="CP083681">
    <property type="protein sequence ID" value="UYU72950.1"/>
    <property type="molecule type" value="Genomic_DNA"/>
</dbReference>
<dbReference type="Proteomes" id="UP000488521">
    <property type="component" value="Unassembled WGS sequence"/>
</dbReference>
<organism evidence="6 14">
    <name type="scientific">Bacteroides thetaiotaomicron</name>
    <dbReference type="NCBI Taxonomy" id="818"/>
    <lineage>
        <taxon>Bacteria</taxon>
        <taxon>Pseudomonadati</taxon>
        <taxon>Bacteroidota</taxon>
        <taxon>Bacteroidia</taxon>
        <taxon>Bacteroidales</taxon>
        <taxon>Bacteroidaceae</taxon>
        <taxon>Bacteroides</taxon>
    </lineage>
</organism>
<accession>A0A0P0FK13</accession>
<evidence type="ECO:0000313" key="16">
    <source>
        <dbReference type="Proteomes" id="UP000460317"/>
    </source>
</evidence>
<dbReference type="Proteomes" id="UP001200544">
    <property type="component" value="Unassembled WGS sequence"/>
</dbReference>
<reference evidence="8 12" key="1">
    <citation type="submission" date="2018-08" db="EMBL/GenBank/DDBJ databases">
        <title>A genome reference for cultivated species of the human gut microbiota.</title>
        <authorList>
            <person name="Zou Y."/>
            <person name="Xue W."/>
            <person name="Luo G."/>
        </authorList>
    </citation>
    <scope>NUCLEOTIDE SEQUENCE [LARGE SCALE GENOMIC DNA]</scope>
    <source>
        <strain evidence="8 12">AM30-26</strain>
    </source>
</reference>
<dbReference type="Proteomes" id="UP001156216">
    <property type="component" value="Chromosome"/>
</dbReference>
<dbReference type="EMBL" id="WCSB01000014">
    <property type="protein sequence ID" value="KAB4450612.1"/>
    <property type="molecule type" value="Genomic_DNA"/>
</dbReference>
<evidence type="ECO:0008006" key="19">
    <source>
        <dbReference type="Google" id="ProtNLM"/>
    </source>
</evidence>
<reference evidence="13 14" key="2">
    <citation type="journal article" date="2019" name="Nat. Med.">
        <title>A library of human gut bacterial isolates paired with longitudinal multiomics data enables mechanistic microbiome research.</title>
        <authorList>
            <person name="Poyet M."/>
            <person name="Groussin M."/>
            <person name="Gibbons S.M."/>
            <person name="Avila-Pacheco J."/>
            <person name="Jiang X."/>
            <person name="Kearney S.M."/>
            <person name="Perrotta A.R."/>
            <person name="Berdy B."/>
            <person name="Zhao S."/>
            <person name="Lieberman T.D."/>
            <person name="Swanson P.K."/>
            <person name="Smith M."/>
            <person name="Roesemann S."/>
            <person name="Alexander J.E."/>
            <person name="Rich S.A."/>
            <person name="Livny J."/>
            <person name="Vlamakis H."/>
            <person name="Clish C."/>
            <person name="Bullock K."/>
            <person name="Deik A."/>
            <person name="Scott J."/>
            <person name="Pierce K.A."/>
            <person name="Xavier R.J."/>
            <person name="Alm E.J."/>
        </authorList>
    </citation>
    <scope>NUCLEOTIDE SEQUENCE [LARGE SCALE GENOMIC DNA]</scope>
    <source>
        <strain evidence="5 17">BIOML-A156</strain>
        <strain evidence="4 13">BIOML-A160</strain>
        <strain evidence="6 14">BIOML-A162</strain>
        <strain evidence="3 16">BIOML-A165</strain>
        <strain evidence="2 15">BIOML-A188</strain>
    </source>
</reference>
<feature type="transmembrane region" description="Helical" evidence="1">
    <location>
        <begin position="79"/>
        <end position="96"/>
    </location>
</feature>
<evidence type="ECO:0000313" key="2">
    <source>
        <dbReference type="EMBL" id="KAB4312517.1"/>
    </source>
</evidence>
<reference evidence="9 18" key="3">
    <citation type="submission" date="2021-06" db="EMBL/GenBank/DDBJ databases">
        <title>Interrogation of the integrated mobile genetic elements in gut-associated Bacteroides with a consensus prediction approach.</title>
        <authorList>
            <person name="Campbell D.E."/>
            <person name="Leigh J.R."/>
            <person name="Kim T."/>
            <person name="England W."/>
            <person name="Whitaker R.J."/>
            <person name="Degnan P.H."/>
        </authorList>
    </citation>
    <scope>NUCLEOTIDE SEQUENCE</scope>
    <source>
        <strain evidence="11">VPI-3443</strain>
        <strain evidence="10">VPI-BTDOT2</strain>
        <strain evidence="9 18">WAL8669</strain>
    </source>
</reference>
<gene>
    <name evidence="8" type="ORF">DW780_12825</name>
    <name evidence="5" type="ORF">GAN59_16995</name>
    <name evidence="4" type="ORF">GAN75_23750</name>
    <name evidence="6" type="ORF">GAN91_05825</name>
    <name evidence="3" type="ORF">GAN93_15315</name>
    <name evidence="2" type="ORF">GAO51_11590</name>
    <name evidence="7" type="ORF">K0H07_18255</name>
    <name evidence="10" type="ORF">KQP59_07560</name>
    <name evidence="9" type="ORF">KQP68_15590</name>
    <name evidence="11" type="ORF">KQP74_07920</name>
</gene>
<evidence type="ECO:0000313" key="17">
    <source>
        <dbReference type="Proteomes" id="UP000488521"/>
    </source>
</evidence>
<dbReference type="EMBL" id="QSJP01000010">
    <property type="protein sequence ID" value="RHD87945.1"/>
    <property type="molecule type" value="Genomic_DNA"/>
</dbReference>
<dbReference type="OMA" id="DYLYFKG"/>
<dbReference type="Proteomes" id="UP001162960">
    <property type="component" value="Chromosome"/>
</dbReference>
<dbReference type="AlphaFoldDB" id="A0A0P0FK13"/>
<evidence type="ECO:0000313" key="10">
    <source>
        <dbReference type="EMBL" id="UYU72950.1"/>
    </source>
</evidence>
<dbReference type="Proteomes" id="UP000436825">
    <property type="component" value="Unassembled WGS sequence"/>
</dbReference>
<evidence type="ECO:0000313" key="13">
    <source>
        <dbReference type="Proteomes" id="UP000436825"/>
    </source>
</evidence>
<evidence type="ECO:0000256" key="1">
    <source>
        <dbReference type="SAM" id="Phobius"/>
    </source>
</evidence>
<evidence type="ECO:0000313" key="15">
    <source>
        <dbReference type="Proteomes" id="UP000440614"/>
    </source>
</evidence>
<dbReference type="EMBL" id="WCRW01000023">
    <property type="protein sequence ID" value="KAB4451111.1"/>
    <property type="molecule type" value="Genomic_DNA"/>
</dbReference>
<keyword evidence="1" id="KW-0812">Transmembrane</keyword>
<evidence type="ECO:0000313" key="12">
    <source>
        <dbReference type="Proteomes" id="UP000284785"/>
    </source>
</evidence>
<dbReference type="EMBL" id="WCSY01000010">
    <property type="protein sequence ID" value="KAB4312517.1"/>
    <property type="molecule type" value="Genomic_DNA"/>
</dbReference>
<feature type="transmembrane region" description="Helical" evidence="1">
    <location>
        <begin position="48"/>
        <end position="67"/>
    </location>
</feature>
<evidence type="ECO:0000313" key="5">
    <source>
        <dbReference type="EMBL" id="KAB4471691.1"/>
    </source>
</evidence>
<proteinExistence type="predicted"/>
<evidence type="ECO:0000313" key="7">
    <source>
        <dbReference type="EMBL" id="MCE9239091.1"/>
    </source>
</evidence>
<keyword evidence="1" id="KW-1133">Transmembrane helix</keyword>
<sequence length="149" mass="18341">MKKGTNKTDNYFERVKQRLHPPKYRYYFFDYLYFKGEQWSKKAFRCSGAFILLEYWIMIVAFPAFGFTSVTHHFGDNAVIFYQVLILLLPYIFIFFRYRKDRKKAIINHYRHSKSSGVTMTFIIILPFILFFFELWLFDKLEWIDCKLW</sequence>
<dbReference type="Proteomes" id="UP000440614">
    <property type="component" value="Unassembled WGS sequence"/>
</dbReference>
<evidence type="ECO:0000313" key="8">
    <source>
        <dbReference type="EMBL" id="RHD87945.1"/>
    </source>
</evidence>
<evidence type="ECO:0000313" key="9">
    <source>
        <dbReference type="EMBL" id="UYU65000.1"/>
    </source>
</evidence>
<dbReference type="KEGG" id="btho:Btheta7330_01753"/>
<evidence type="ECO:0000313" key="6">
    <source>
        <dbReference type="EMBL" id="KAB4485018.1"/>
    </source>
</evidence>
<dbReference type="EMBL" id="CP083680">
    <property type="protein sequence ID" value="UYU65000.1"/>
    <property type="molecule type" value="Genomic_DNA"/>
</dbReference>
<evidence type="ECO:0000313" key="14">
    <source>
        <dbReference type="Proteomes" id="UP000436858"/>
    </source>
</evidence>
<dbReference type="Proteomes" id="UP000284785">
    <property type="component" value="Unassembled WGS sequence"/>
</dbReference>